<evidence type="ECO:0000313" key="3">
    <source>
        <dbReference type="Proteomes" id="UP001156691"/>
    </source>
</evidence>
<evidence type="ECO:0000313" key="2">
    <source>
        <dbReference type="EMBL" id="GLQ56562.1"/>
    </source>
</evidence>
<keyword evidence="3" id="KW-1185">Reference proteome</keyword>
<dbReference type="Proteomes" id="UP001156691">
    <property type="component" value="Unassembled WGS sequence"/>
</dbReference>
<dbReference type="Pfam" id="PF13401">
    <property type="entry name" value="AAA_22"/>
    <property type="match status" value="1"/>
</dbReference>
<proteinExistence type="predicted"/>
<reference evidence="3" key="1">
    <citation type="journal article" date="2019" name="Int. J. Syst. Evol. Microbiol.">
        <title>The Global Catalogue of Microorganisms (GCM) 10K type strain sequencing project: providing services to taxonomists for standard genome sequencing and annotation.</title>
        <authorList>
            <consortium name="The Broad Institute Genomics Platform"/>
            <consortium name="The Broad Institute Genome Sequencing Center for Infectious Disease"/>
            <person name="Wu L."/>
            <person name="Ma J."/>
        </authorList>
    </citation>
    <scope>NUCLEOTIDE SEQUENCE [LARGE SCALE GENOMIC DNA]</scope>
    <source>
        <strain evidence="3">NBRC 112416</strain>
    </source>
</reference>
<feature type="domain" description="ORC1/DEAH AAA+ ATPase" evidence="1">
    <location>
        <begin position="54"/>
        <end position="157"/>
    </location>
</feature>
<evidence type="ECO:0000259" key="1">
    <source>
        <dbReference type="Pfam" id="PF13401"/>
    </source>
</evidence>
<protein>
    <recommendedName>
        <fullName evidence="1">ORC1/DEAH AAA+ ATPase domain-containing protein</fullName>
    </recommendedName>
</protein>
<dbReference type="RefSeq" id="WP_284341960.1">
    <property type="nucleotide sequence ID" value="NZ_BSNS01000020.1"/>
</dbReference>
<name>A0ABQ5W9B1_9HYPH</name>
<gene>
    <name evidence="2" type="ORF">GCM10010862_38210</name>
</gene>
<organism evidence="2 3">
    <name type="scientific">Devosia nitrariae</name>
    <dbReference type="NCBI Taxonomy" id="2071872"/>
    <lineage>
        <taxon>Bacteria</taxon>
        <taxon>Pseudomonadati</taxon>
        <taxon>Pseudomonadota</taxon>
        <taxon>Alphaproteobacteria</taxon>
        <taxon>Hyphomicrobiales</taxon>
        <taxon>Devosiaceae</taxon>
        <taxon>Devosia</taxon>
    </lineage>
</organism>
<dbReference type="InterPro" id="IPR049945">
    <property type="entry name" value="AAA_22"/>
</dbReference>
<dbReference type="EMBL" id="BSNS01000020">
    <property type="protein sequence ID" value="GLQ56562.1"/>
    <property type="molecule type" value="Genomic_DNA"/>
</dbReference>
<sequence length="173" mass="19070">MSAASRIRRITQTYIQNPRDDVVGKAMDDLVDAKIRHFEAVAEGPHRNVGRLSEGGVMAVLGASGAGKTRLLEREFHRRDEFKGYGTSDCLLISVKARSPFSFAGFALDLAAGVTLDNKTFKNRDAAFRFARKQLVNRVAFVHIDEVQLFLASSKALSICTLPPINACVSWRS</sequence>
<comment type="caution">
    <text evidence="2">The sequence shown here is derived from an EMBL/GenBank/DDBJ whole genome shotgun (WGS) entry which is preliminary data.</text>
</comment>
<accession>A0ABQ5W9B1</accession>